<evidence type="ECO:0000256" key="1">
    <source>
        <dbReference type="SAM" id="MobiDB-lite"/>
    </source>
</evidence>
<sequence>MKDEDAGLAERIQFVVERERDIVAHDLNGVVAGDLPTGRGKRSGQPIPHSILRGN</sequence>
<dbReference type="Proteomes" id="UP001601442">
    <property type="component" value="Unassembled WGS sequence"/>
</dbReference>
<proteinExistence type="predicted"/>
<evidence type="ECO:0000313" key="2">
    <source>
        <dbReference type="EMBL" id="MFF0498549.1"/>
    </source>
</evidence>
<name>A0ABW6P5W5_9NOCA</name>
<accession>A0ABW6P5W5</accession>
<comment type="caution">
    <text evidence="2">The sequence shown here is derived from an EMBL/GenBank/DDBJ whole genome shotgun (WGS) entry which is preliminary data.</text>
</comment>
<dbReference type="EMBL" id="JBIAMT010000003">
    <property type="protein sequence ID" value="MFF0498549.1"/>
    <property type="molecule type" value="Genomic_DNA"/>
</dbReference>
<evidence type="ECO:0008006" key="4">
    <source>
        <dbReference type="Google" id="ProtNLM"/>
    </source>
</evidence>
<feature type="region of interest" description="Disordered" evidence="1">
    <location>
        <begin position="33"/>
        <end position="55"/>
    </location>
</feature>
<gene>
    <name evidence="2" type="ORF">ACFYU5_19240</name>
</gene>
<dbReference type="RefSeq" id="WP_387396113.1">
    <property type="nucleotide sequence ID" value="NZ_JBIAMT010000003.1"/>
</dbReference>
<reference evidence="2 3" key="1">
    <citation type="submission" date="2024-10" db="EMBL/GenBank/DDBJ databases">
        <title>The Natural Products Discovery Center: Release of the First 8490 Sequenced Strains for Exploring Actinobacteria Biosynthetic Diversity.</title>
        <authorList>
            <person name="Kalkreuter E."/>
            <person name="Kautsar S.A."/>
            <person name="Yang D."/>
            <person name="Bader C.D."/>
            <person name="Teijaro C.N."/>
            <person name="Fluegel L."/>
            <person name="Davis C.M."/>
            <person name="Simpson J.R."/>
            <person name="Lauterbach L."/>
            <person name="Steele A.D."/>
            <person name="Gui C."/>
            <person name="Meng S."/>
            <person name="Li G."/>
            <person name="Viehrig K."/>
            <person name="Ye F."/>
            <person name="Su P."/>
            <person name="Kiefer A.F."/>
            <person name="Nichols A."/>
            <person name="Cepeda A.J."/>
            <person name="Yan W."/>
            <person name="Fan B."/>
            <person name="Jiang Y."/>
            <person name="Adhikari A."/>
            <person name="Zheng C.-J."/>
            <person name="Schuster L."/>
            <person name="Cowan T.M."/>
            <person name="Smanski M.J."/>
            <person name="Chevrette M.G."/>
            <person name="De Carvalho L.P.S."/>
            <person name="Shen B."/>
        </authorList>
    </citation>
    <scope>NUCLEOTIDE SEQUENCE [LARGE SCALE GENOMIC DNA]</scope>
    <source>
        <strain evidence="2 3">NPDC004119</strain>
    </source>
</reference>
<protein>
    <recommendedName>
        <fullName evidence="4">Transposase</fullName>
    </recommendedName>
</protein>
<keyword evidence="3" id="KW-1185">Reference proteome</keyword>
<evidence type="ECO:0000313" key="3">
    <source>
        <dbReference type="Proteomes" id="UP001601442"/>
    </source>
</evidence>
<organism evidence="2 3">
    <name type="scientific">Nocardia aobensis</name>
    <dbReference type="NCBI Taxonomy" id="257277"/>
    <lineage>
        <taxon>Bacteria</taxon>
        <taxon>Bacillati</taxon>
        <taxon>Actinomycetota</taxon>
        <taxon>Actinomycetes</taxon>
        <taxon>Mycobacteriales</taxon>
        <taxon>Nocardiaceae</taxon>
        <taxon>Nocardia</taxon>
    </lineage>
</organism>